<evidence type="ECO:0000256" key="2">
    <source>
        <dbReference type="SAM" id="Phobius"/>
    </source>
</evidence>
<feature type="region of interest" description="Disordered" evidence="1">
    <location>
        <begin position="284"/>
        <end position="311"/>
    </location>
</feature>
<dbReference type="OrthoDB" id="10413075at2759"/>
<evidence type="ECO:0000313" key="4">
    <source>
        <dbReference type="Proteomes" id="UP000683360"/>
    </source>
</evidence>
<comment type="caution">
    <text evidence="3">The sequence shown here is derived from an EMBL/GenBank/DDBJ whole genome shotgun (WGS) entry which is preliminary data.</text>
</comment>
<feature type="transmembrane region" description="Helical" evidence="2">
    <location>
        <begin position="194"/>
        <end position="212"/>
    </location>
</feature>
<keyword evidence="4" id="KW-1185">Reference proteome</keyword>
<keyword evidence="2" id="KW-1133">Transmembrane helix</keyword>
<reference evidence="3" key="1">
    <citation type="submission" date="2021-03" db="EMBL/GenBank/DDBJ databases">
        <authorList>
            <person name="Bekaert M."/>
        </authorList>
    </citation>
    <scope>NUCLEOTIDE SEQUENCE</scope>
</reference>
<feature type="transmembrane region" description="Helical" evidence="2">
    <location>
        <begin position="218"/>
        <end position="236"/>
    </location>
</feature>
<proteinExistence type="predicted"/>
<gene>
    <name evidence="3" type="ORF">MEDL_2059</name>
</gene>
<keyword evidence="2" id="KW-0472">Membrane</keyword>
<accession>A0A8S3PV07</accession>
<evidence type="ECO:0000313" key="3">
    <source>
        <dbReference type="EMBL" id="CAG2186510.1"/>
    </source>
</evidence>
<protein>
    <submittedName>
        <fullName evidence="3">Uncharacterized protein</fullName>
    </submittedName>
</protein>
<dbReference type="Proteomes" id="UP000683360">
    <property type="component" value="Unassembled WGS sequence"/>
</dbReference>
<feature type="compositionally biased region" description="Basic and acidic residues" evidence="1">
    <location>
        <begin position="284"/>
        <end position="308"/>
    </location>
</feature>
<evidence type="ECO:0000256" key="1">
    <source>
        <dbReference type="SAM" id="MobiDB-lite"/>
    </source>
</evidence>
<organism evidence="3 4">
    <name type="scientific">Mytilus edulis</name>
    <name type="common">Blue mussel</name>
    <dbReference type="NCBI Taxonomy" id="6550"/>
    <lineage>
        <taxon>Eukaryota</taxon>
        <taxon>Metazoa</taxon>
        <taxon>Spiralia</taxon>
        <taxon>Lophotrochozoa</taxon>
        <taxon>Mollusca</taxon>
        <taxon>Bivalvia</taxon>
        <taxon>Autobranchia</taxon>
        <taxon>Pteriomorphia</taxon>
        <taxon>Mytilida</taxon>
        <taxon>Mytiloidea</taxon>
        <taxon>Mytilidae</taxon>
        <taxon>Mytilinae</taxon>
        <taxon>Mytilus</taxon>
    </lineage>
</organism>
<feature type="transmembrane region" description="Helical" evidence="2">
    <location>
        <begin position="12"/>
        <end position="37"/>
    </location>
</feature>
<name>A0A8S3PV07_MYTED</name>
<sequence>MHHSLSVSTIEIGLMFIILCLMLSSLLLIVELVIFLIKIGVYTMVGIILNSSHAMQYISSISLAWLYYRRCFGGISQIYESYNKAVQRIMYRANKQLVDNIAKKQINEQENMAFKVKGSEKMFYDKFVNQRNKRKIQIDNHDRVLKYRTNGVILLLDKFDKQYITKKFFFKVCKIIPDGPGPLSKHFSEAMRRLSLIFMFLTFVTLVVLAFGDSYDVSFSNQLLATLAGGVVPWILMKTDILFAQAEKKDANELVDRYFSNKEITNDIILTKIEKLQNSLSKLEEMEEGKGNEKNMKKADGNDNERNVSLDLTDSGEVSVKSVFKKKFDDRIKEDEKWWTIADFDVTKVEEECDNK</sequence>
<keyword evidence="2" id="KW-0812">Transmembrane</keyword>
<dbReference type="AlphaFoldDB" id="A0A8S3PV07"/>
<dbReference type="EMBL" id="CAJPWZ010000138">
    <property type="protein sequence ID" value="CAG2186510.1"/>
    <property type="molecule type" value="Genomic_DNA"/>
</dbReference>